<evidence type="ECO:0000256" key="10">
    <source>
        <dbReference type="RuleBase" id="RU361207"/>
    </source>
</evidence>
<evidence type="ECO:0000256" key="2">
    <source>
        <dbReference type="ARBA" id="ARBA00005684"/>
    </source>
</evidence>
<evidence type="ECO:0000256" key="1">
    <source>
        <dbReference type="ARBA" id="ARBA00000439"/>
    </source>
</evidence>
<evidence type="ECO:0000256" key="4">
    <source>
        <dbReference type="ARBA" id="ARBA00020295"/>
    </source>
</evidence>
<protein>
    <recommendedName>
        <fullName evidence="4 10">4-alpha-glucanotransferase</fullName>
        <ecNumber evidence="3 10">2.4.1.25</ecNumber>
    </recommendedName>
    <alternativeName>
        <fullName evidence="8 10">Amylomaltase</fullName>
    </alternativeName>
    <alternativeName>
        <fullName evidence="9 10">Disproportionating enzyme</fullName>
    </alternativeName>
</protein>
<evidence type="ECO:0000313" key="12">
    <source>
        <dbReference type="EMBL" id="SMA43991.1"/>
    </source>
</evidence>
<gene>
    <name evidence="12" type="primary">malQ</name>
    <name evidence="12" type="ORF">EHSB41UT_01707</name>
</gene>
<dbReference type="SUPFAM" id="SSF51445">
    <property type="entry name" value="(Trans)glycosidases"/>
    <property type="match status" value="1"/>
</dbReference>
<dbReference type="InterPro" id="IPR003385">
    <property type="entry name" value="Glyco_hydro_77"/>
</dbReference>
<evidence type="ECO:0000256" key="7">
    <source>
        <dbReference type="ARBA" id="ARBA00023277"/>
    </source>
</evidence>
<dbReference type="Proteomes" id="UP000196573">
    <property type="component" value="Unassembled WGS sequence"/>
</dbReference>
<evidence type="ECO:0000256" key="5">
    <source>
        <dbReference type="ARBA" id="ARBA00022676"/>
    </source>
</evidence>
<evidence type="ECO:0000256" key="8">
    <source>
        <dbReference type="ARBA" id="ARBA00031423"/>
    </source>
</evidence>
<evidence type="ECO:0000256" key="6">
    <source>
        <dbReference type="ARBA" id="ARBA00022679"/>
    </source>
</evidence>
<evidence type="ECO:0000256" key="3">
    <source>
        <dbReference type="ARBA" id="ARBA00012560"/>
    </source>
</evidence>
<dbReference type="Gene3D" id="3.20.20.80">
    <property type="entry name" value="Glycosidases"/>
    <property type="match status" value="1"/>
</dbReference>
<sequence>MLDHQLIDRLGELCGMPCSYLDWAGEPVTIETEFKVPLLSAMGFDMSSDLTVAAAIKAAHALKWQTLLKPVTVVHQQKTLALELRFESAKRPDALELTITLENGDIVTHQADLTLAAVKDTGTVEGHEYILVEVCVPEYLPLGYHALTVSGKGISAESTLIVAPEVCFEPESMRQGKKIWGSGVQLYSVRSERNWGMGDMTDLGTLAQGLGSQGADFVGLNPIHALYPSNPLHCSPYSPSSRLFDNITYLDPEQVAEFAESAEAKAILAKPENQQLLAELRATEFVEYDRVVPLKMQVLEALYATFSGLHLGKGTARETSYKTFCAERGTKLDQFALFEALFEHFRKNDINSWGWRCWPEEYHSPDSKAVQSFAKKHQKRLGFFKYLQWLMDLQMRVAQQQAKEAGMLVGVYRDLAVGVDSNGADVWADPDLYVLDASTGAPPDGLGPLGQDWGLPPFNPVTLQEKRYQPFIEMIRSNMRNCGALRIDHAMGLFRLWWCPNGDVENKGAKYGCYVHYPLQDLIGIIKLESQRQQCLVFGEDLGTVPQEITDSLPPARFYSSVMAVFEQEDDLYVMPEEFKEKALAVIVCHDTPTLRGWWEEKDIDYAFSLGFFSEERTAVERDKREISRKAVINTLAKMGELPHGIDPHAEHSPAYSRELMERFSYYLVLSRSQIAALQLEDCMMIDTPVNIPGTSSEYPNWKRRLTVSLEQFFEIEENLRFFQNLNGCRKA</sequence>
<keyword evidence="5 10" id="KW-0328">Glycosyltransferase</keyword>
<accession>A0A1X7AIL6</accession>
<organism evidence="12 13">
    <name type="scientific">Parendozoicomonas haliclonae</name>
    <dbReference type="NCBI Taxonomy" id="1960125"/>
    <lineage>
        <taxon>Bacteria</taxon>
        <taxon>Pseudomonadati</taxon>
        <taxon>Pseudomonadota</taxon>
        <taxon>Gammaproteobacteria</taxon>
        <taxon>Oceanospirillales</taxon>
        <taxon>Endozoicomonadaceae</taxon>
        <taxon>Parendozoicomonas</taxon>
    </lineage>
</organism>
<proteinExistence type="inferred from homology"/>
<dbReference type="InterPro" id="IPR017853">
    <property type="entry name" value="GH"/>
</dbReference>
<evidence type="ECO:0000259" key="11">
    <source>
        <dbReference type="Pfam" id="PF21226"/>
    </source>
</evidence>
<dbReference type="InterPro" id="IPR048458">
    <property type="entry name" value="MalQ_N"/>
</dbReference>
<comment type="similarity">
    <text evidence="2 10">Belongs to the disproportionating enzyme family.</text>
</comment>
<dbReference type="AlphaFoldDB" id="A0A1X7AIL6"/>
<dbReference type="EMBL" id="FWPT01000003">
    <property type="protein sequence ID" value="SMA43991.1"/>
    <property type="molecule type" value="Genomic_DNA"/>
</dbReference>
<dbReference type="PANTHER" id="PTHR32438">
    <property type="entry name" value="4-ALPHA-GLUCANOTRANSFERASE DPE1, CHLOROPLASTIC/AMYLOPLASTIC"/>
    <property type="match status" value="1"/>
</dbReference>
<dbReference type="Pfam" id="PF21226">
    <property type="entry name" value="MalQ_N"/>
    <property type="match status" value="1"/>
</dbReference>
<dbReference type="GO" id="GO:0004134">
    <property type="term" value="F:4-alpha-glucanotransferase activity"/>
    <property type="evidence" value="ECO:0007669"/>
    <property type="project" value="UniProtKB-EC"/>
</dbReference>
<keyword evidence="6 10" id="KW-0808">Transferase</keyword>
<dbReference type="GO" id="GO:0005975">
    <property type="term" value="P:carbohydrate metabolic process"/>
    <property type="evidence" value="ECO:0007669"/>
    <property type="project" value="InterPro"/>
</dbReference>
<evidence type="ECO:0000313" key="13">
    <source>
        <dbReference type="Proteomes" id="UP000196573"/>
    </source>
</evidence>
<dbReference type="PANTHER" id="PTHR32438:SF5">
    <property type="entry name" value="4-ALPHA-GLUCANOTRANSFERASE DPE1, CHLOROPLASTIC_AMYLOPLASTIC"/>
    <property type="match status" value="1"/>
</dbReference>
<dbReference type="Pfam" id="PF02446">
    <property type="entry name" value="Glyco_hydro_77"/>
    <property type="match status" value="1"/>
</dbReference>
<keyword evidence="7 10" id="KW-0119">Carbohydrate metabolism</keyword>
<dbReference type="RefSeq" id="WP_087108804.1">
    <property type="nucleotide sequence ID" value="NZ_CBCSCN010000008.1"/>
</dbReference>
<feature type="domain" description="MalQ N-terminal beta-sandwich" evidence="11">
    <location>
        <begin position="68"/>
        <end position="164"/>
    </location>
</feature>
<reference evidence="12 13" key="1">
    <citation type="submission" date="2017-03" db="EMBL/GenBank/DDBJ databases">
        <authorList>
            <person name="Afonso C.L."/>
            <person name="Miller P.J."/>
            <person name="Scott M.A."/>
            <person name="Spackman E."/>
            <person name="Goraichik I."/>
            <person name="Dimitrov K.M."/>
            <person name="Suarez D.L."/>
            <person name="Swayne D.E."/>
        </authorList>
    </citation>
    <scope>NUCLEOTIDE SEQUENCE [LARGE SCALE GENOMIC DNA]</scope>
    <source>
        <strain evidence="12">SB41UT1</strain>
    </source>
</reference>
<dbReference type="EC" id="2.4.1.25" evidence="3 10"/>
<dbReference type="NCBIfam" id="TIGR00217">
    <property type="entry name" value="malQ"/>
    <property type="match status" value="1"/>
</dbReference>
<name>A0A1X7AIL6_9GAMM</name>
<comment type="catalytic activity">
    <reaction evidence="1 10">
        <text>Transfers a segment of a (1-&gt;4)-alpha-D-glucan to a new position in an acceptor, which may be glucose or a (1-&gt;4)-alpha-D-glucan.</text>
        <dbReference type="EC" id="2.4.1.25"/>
    </reaction>
</comment>
<evidence type="ECO:0000256" key="9">
    <source>
        <dbReference type="ARBA" id="ARBA00031501"/>
    </source>
</evidence>
<dbReference type="OrthoDB" id="9763489at2"/>
<keyword evidence="13" id="KW-1185">Reference proteome</keyword>